<evidence type="ECO:0000256" key="2">
    <source>
        <dbReference type="ARBA" id="ARBA00023015"/>
    </source>
</evidence>
<name>A0A2Z6N1X7_TRISU</name>
<accession>A0A2Z6N1X7</accession>
<protein>
    <submittedName>
        <fullName evidence="6">Uncharacterized protein</fullName>
    </submittedName>
</protein>
<keyword evidence="3" id="KW-0238">DNA-binding</keyword>
<evidence type="ECO:0000256" key="4">
    <source>
        <dbReference type="ARBA" id="ARBA00023163"/>
    </source>
</evidence>
<dbReference type="GO" id="GO:0003677">
    <property type="term" value="F:DNA binding"/>
    <property type="evidence" value="ECO:0007669"/>
    <property type="project" value="UniProtKB-KW"/>
</dbReference>
<proteinExistence type="predicted"/>
<reference evidence="7" key="1">
    <citation type="journal article" date="2017" name="Front. Plant Sci.">
        <title>Climate Clever Clovers: New Paradigm to Reduce the Environmental Footprint of Ruminants by Breeding Low Methanogenic Forages Utilizing Haplotype Variation.</title>
        <authorList>
            <person name="Kaur P."/>
            <person name="Appels R."/>
            <person name="Bayer P.E."/>
            <person name="Keeble-Gagnere G."/>
            <person name="Wang J."/>
            <person name="Hirakawa H."/>
            <person name="Shirasawa K."/>
            <person name="Vercoe P."/>
            <person name="Stefanova K."/>
            <person name="Durmic Z."/>
            <person name="Nichols P."/>
            <person name="Revell C."/>
            <person name="Isobe S.N."/>
            <person name="Edwards D."/>
            <person name="Erskine W."/>
        </authorList>
    </citation>
    <scope>NUCLEOTIDE SEQUENCE [LARGE SCALE GENOMIC DNA]</scope>
    <source>
        <strain evidence="7">cv. Daliak</strain>
    </source>
</reference>
<dbReference type="EMBL" id="DF973734">
    <property type="protein sequence ID" value="GAU38858.1"/>
    <property type="molecule type" value="Genomic_DNA"/>
</dbReference>
<sequence length="245" mass="27968">MAYNDIETTLALEYLRAPLNPFPLTDHEKYVNDMRVRYRTYYLEYNVNDGAVMMPRMFANDFGDEICRIANLIDANDNQFEVSVEKINGNVYLTHGWASLVLTPPTHVPPMKFVIDKFGIPPHFVDDLPESIDLISFAHDGSNFRLAHEKALTYYDVCTGFLMLPYDGFGECSFHEATTSIKLVDDCGNVWNCNLIFVTFPCKHYKFSGEWARLVAARRLSVGLNIMVGAQPSRRSESLYLIIDP</sequence>
<dbReference type="AlphaFoldDB" id="A0A2Z6N1X7"/>
<comment type="subcellular location">
    <subcellularLocation>
        <location evidence="1">Nucleus</location>
    </subcellularLocation>
</comment>
<dbReference type="Proteomes" id="UP000242715">
    <property type="component" value="Unassembled WGS sequence"/>
</dbReference>
<gene>
    <name evidence="6" type="ORF">TSUD_154210</name>
</gene>
<keyword evidence="7" id="KW-1185">Reference proteome</keyword>
<keyword evidence="5" id="KW-0539">Nucleus</keyword>
<keyword evidence="2" id="KW-0805">Transcription regulation</keyword>
<evidence type="ECO:0000256" key="1">
    <source>
        <dbReference type="ARBA" id="ARBA00004123"/>
    </source>
</evidence>
<evidence type="ECO:0000313" key="7">
    <source>
        <dbReference type="Proteomes" id="UP000242715"/>
    </source>
</evidence>
<keyword evidence="4" id="KW-0804">Transcription</keyword>
<evidence type="ECO:0000313" key="6">
    <source>
        <dbReference type="EMBL" id="GAU38858.1"/>
    </source>
</evidence>
<dbReference type="GO" id="GO:0005634">
    <property type="term" value="C:nucleus"/>
    <property type="evidence" value="ECO:0007669"/>
    <property type="project" value="UniProtKB-SubCell"/>
</dbReference>
<organism evidence="6 7">
    <name type="scientific">Trifolium subterraneum</name>
    <name type="common">Subterranean clover</name>
    <dbReference type="NCBI Taxonomy" id="3900"/>
    <lineage>
        <taxon>Eukaryota</taxon>
        <taxon>Viridiplantae</taxon>
        <taxon>Streptophyta</taxon>
        <taxon>Embryophyta</taxon>
        <taxon>Tracheophyta</taxon>
        <taxon>Spermatophyta</taxon>
        <taxon>Magnoliopsida</taxon>
        <taxon>eudicotyledons</taxon>
        <taxon>Gunneridae</taxon>
        <taxon>Pentapetalae</taxon>
        <taxon>rosids</taxon>
        <taxon>fabids</taxon>
        <taxon>Fabales</taxon>
        <taxon>Fabaceae</taxon>
        <taxon>Papilionoideae</taxon>
        <taxon>50 kb inversion clade</taxon>
        <taxon>NPAAA clade</taxon>
        <taxon>Hologalegina</taxon>
        <taxon>IRL clade</taxon>
        <taxon>Trifolieae</taxon>
        <taxon>Trifolium</taxon>
    </lineage>
</organism>
<dbReference type="InterPro" id="IPR015300">
    <property type="entry name" value="DNA-bd_pseudobarrel_sf"/>
</dbReference>
<evidence type="ECO:0000256" key="5">
    <source>
        <dbReference type="ARBA" id="ARBA00023242"/>
    </source>
</evidence>
<dbReference type="SUPFAM" id="SSF101936">
    <property type="entry name" value="DNA-binding pseudobarrel domain"/>
    <property type="match status" value="2"/>
</dbReference>
<evidence type="ECO:0000256" key="3">
    <source>
        <dbReference type="ARBA" id="ARBA00023125"/>
    </source>
</evidence>